<evidence type="ECO:0000256" key="6">
    <source>
        <dbReference type="ARBA" id="ARBA00022842"/>
    </source>
</evidence>
<evidence type="ECO:0000259" key="10">
    <source>
        <dbReference type="PROSITE" id="PS51986"/>
    </source>
</evidence>
<accession>A0A917Z794</accession>
<dbReference type="SUPFAM" id="SSF54368">
    <property type="entry name" value="Glutamine synthetase, N-terminal domain"/>
    <property type="match status" value="1"/>
</dbReference>
<dbReference type="Pfam" id="PF00120">
    <property type="entry name" value="Gln-synt_C"/>
    <property type="match status" value="1"/>
</dbReference>
<comment type="cofactor">
    <cofactor evidence="1">
        <name>Mg(2+)</name>
        <dbReference type="ChEBI" id="CHEBI:18420"/>
    </cofactor>
</comment>
<dbReference type="Gene3D" id="3.30.590.10">
    <property type="entry name" value="Glutamine synthetase/guanido kinase, catalytic domain"/>
    <property type="match status" value="1"/>
</dbReference>
<protein>
    <submittedName>
        <fullName evidence="12">Glutamine synthetase</fullName>
    </submittedName>
</protein>
<keyword evidence="13" id="KW-1185">Reference proteome</keyword>
<keyword evidence="3" id="KW-0436">Ligase</keyword>
<evidence type="ECO:0000256" key="2">
    <source>
        <dbReference type="ARBA" id="ARBA00009897"/>
    </source>
</evidence>
<reference evidence="12 13" key="1">
    <citation type="journal article" date="2014" name="Int. J. Syst. Evol. Microbiol.">
        <title>Complete genome sequence of Corynebacterium casei LMG S-19264T (=DSM 44701T), isolated from a smear-ripened cheese.</title>
        <authorList>
            <consortium name="US DOE Joint Genome Institute (JGI-PGF)"/>
            <person name="Walter F."/>
            <person name="Albersmeier A."/>
            <person name="Kalinowski J."/>
            <person name="Ruckert C."/>
        </authorList>
    </citation>
    <scope>NUCLEOTIDE SEQUENCE [LARGE SCALE GENOMIC DNA]</scope>
    <source>
        <strain evidence="12 13">CGMCC 1.7286</strain>
    </source>
</reference>
<evidence type="ECO:0000256" key="8">
    <source>
        <dbReference type="RuleBase" id="RU000384"/>
    </source>
</evidence>
<gene>
    <name evidence="12" type="ORF">GCM10011348_04450</name>
</gene>
<dbReference type="SMART" id="SM01230">
    <property type="entry name" value="Gln-synt_C"/>
    <property type="match status" value="1"/>
</dbReference>
<dbReference type="PANTHER" id="PTHR43785">
    <property type="entry name" value="GAMMA-GLUTAMYLPUTRESCINE SYNTHETASE"/>
    <property type="match status" value="1"/>
</dbReference>
<evidence type="ECO:0000256" key="1">
    <source>
        <dbReference type="ARBA" id="ARBA00001946"/>
    </source>
</evidence>
<organism evidence="12 13">
    <name type="scientific">Marinobacterium nitratireducens</name>
    <dbReference type="NCBI Taxonomy" id="518897"/>
    <lineage>
        <taxon>Bacteria</taxon>
        <taxon>Pseudomonadati</taxon>
        <taxon>Pseudomonadota</taxon>
        <taxon>Gammaproteobacteria</taxon>
        <taxon>Oceanospirillales</taxon>
        <taxon>Oceanospirillaceae</taxon>
        <taxon>Marinobacterium</taxon>
    </lineage>
</organism>
<keyword evidence="5" id="KW-0067">ATP-binding</keyword>
<dbReference type="InterPro" id="IPR027303">
    <property type="entry name" value="Gln_synth_gly_rich_site"/>
</dbReference>
<dbReference type="PROSITE" id="PS00181">
    <property type="entry name" value="GLNA_ATP"/>
    <property type="match status" value="1"/>
</dbReference>
<dbReference type="EMBL" id="BMLT01000001">
    <property type="protein sequence ID" value="GGO76676.1"/>
    <property type="molecule type" value="Genomic_DNA"/>
</dbReference>
<proteinExistence type="inferred from homology"/>
<evidence type="ECO:0000313" key="13">
    <source>
        <dbReference type="Proteomes" id="UP000599578"/>
    </source>
</evidence>
<evidence type="ECO:0000256" key="7">
    <source>
        <dbReference type="PROSITE-ProRule" id="PRU01330"/>
    </source>
</evidence>
<dbReference type="InterPro" id="IPR008147">
    <property type="entry name" value="Gln_synt_N"/>
</dbReference>
<dbReference type="InterPro" id="IPR008146">
    <property type="entry name" value="Gln_synth_cat_dom"/>
</dbReference>
<dbReference type="InterPro" id="IPR014746">
    <property type="entry name" value="Gln_synth/guanido_kin_cat_dom"/>
</dbReference>
<dbReference type="FunFam" id="3.30.590.10:FF:000005">
    <property type="entry name" value="Probable glutamine synthetase"/>
    <property type="match status" value="1"/>
</dbReference>
<dbReference type="GO" id="GO:0006542">
    <property type="term" value="P:glutamine biosynthetic process"/>
    <property type="evidence" value="ECO:0007669"/>
    <property type="project" value="InterPro"/>
</dbReference>
<evidence type="ECO:0000256" key="5">
    <source>
        <dbReference type="ARBA" id="ARBA00022840"/>
    </source>
</evidence>
<dbReference type="AlphaFoldDB" id="A0A917Z794"/>
<name>A0A917Z794_9GAMM</name>
<dbReference type="SUPFAM" id="SSF55931">
    <property type="entry name" value="Glutamine synthetase/guanido kinase"/>
    <property type="match status" value="1"/>
</dbReference>
<feature type="domain" description="GS beta-grasp" evidence="10">
    <location>
        <begin position="18"/>
        <end position="113"/>
    </location>
</feature>
<dbReference type="PROSITE" id="PS51987">
    <property type="entry name" value="GS_CATALYTIC"/>
    <property type="match status" value="1"/>
</dbReference>
<dbReference type="PANTHER" id="PTHR43785:SF12">
    <property type="entry name" value="TYPE-1 GLUTAMINE SYNTHETASE 2"/>
    <property type="match status" value="1"/>
</dbReference>
<evidence type="ECO:0000259" key="11">
    <source>
        <dbReference type="PROSITE" id="PS51987"/>
    </source>
</evidence>
<dbReference type="Gene3D" id="3.10.20.70">
    <property type="entry name" value="Glutamine synthetase, N-terminal domain"/>
    <property type="match status" value="1"/>
</dbReference>
<evidence type="ECO:0000256" key="9">
    <source>
        <dbReference type="SAM" id="MobiDB-lite"/>
    </source>
</evidence>
<keyword evidence="6" id="KW-0460">Magnesium</keyword>
<evidence type="ECO:0000313" key="12">
    <source>
        <dbReference type="EMBL" id="GGO76676.1"/>
    </source>
</evidence>
<sequence>MSSQMHNNEAELFLSEHPEVEAVDLLIPDLNGVIRGKRIERDSLSKAYAHGVNLPASLFSLDITGSTVESCGLGLEIGEPDFPCHPEPGTLKIAPWQRRPMAQLMMHMYEEDGSPFFGDPRHVLARVLKKFDALGYKPVVAVELEFYLLDQQRDADGRPQPPLSPKSGKRDEHTQVYSINNLDDYANLLEEIAEYTAAQGIPADTAVAENAPGQFEINLKHQDDPIAACDNALLLKRVIKAVADKHGMEASFMAKPYEEEAGNGMHIHISLVDDNGKNVFAAHQRLLEQAVGGLLALMPASVALFCPNVNSYRRLQPGYYVPIAPNWGYDNRTVAVRIPAGPEEATRIEHRVSGADANPYLVMAALLAGIHYGLENECRPGPETEGNAFADEEIGLPIRMSEALEAFRANEALASYLGRDFVDLYDACKADELSRFERHVSELETQWYLSTL</sequence>
<feature type="domain" description="GS catalytic" evidence="11">
    <location>
        <begin position="120"/>
        <end position="452"/>
    </location>
</feature>
<comment type="similarity">
    <text evidence="2 7 8">Belongs to the glutamine synthetase family.</text>
</comment>
<dbReference type="GO" id="GO:0005524">
    <property type="term" value="F:ATP binding"/>
    <property type="evidence" value="ECO:0007669"/>
    <property type="project" value="UniProtKB-KW"/>
</dbReference>
<evidence type="ECO:0000256" key="3">
    <source>
        <dbReference type="ARBA" id="ARBA00022598"/>
    </source>
</evidence>
<feature type="region of interest" description="Disordered" evidence="9">
    <location>
        <begin position="153"/>
        <end position="175"/>
    </location>
</feature>
<dbReference type="Proteomes" id="UP000599578">
    <property type="component" value="Unassembled WGS sequence"/>
</dbReference>
<keyword evidence="4" id="KW-0547">Nucleotide-binding</keyword>
<dbReference type="RefSeq" id="WP_188857813.1">
    <property type="nucleotide sequence ID" value="NZ_BMLT01000001.1"/>
</dbReference>
<dbReference type="PROSITE" id="PS51986">
    <property type="entry name" value="GS_BETA_GRASP"/>
    <property type="match status" value="1"/>
</dbReference>
<dbReference type="GO" id="GO:0006598">
    <property type="term" value="P:polyamine catabolic process"/>
    <property type="evidence" value="ECO:0007669"/>
    <property type="project" value="TreeGrafter"/>
</dbReference>
<comment type="caution">
    <text evidence="12">The sequence shown here is derived from an EMBL/GenBank/DDBJ whole genome shotgun (WGS) entry which is preliminary data.</text>
</comment>
<dbReference type="GO" id="GO:0004356">
    <property type="term" value="F:glutamine synthetase activity"/>
    <property type="evidence" value="ECO:0007669"/>
    <property type="project" value="InterPro"/>
</dbReference>
<evidence type="ECO:0000256" key="4">
    <source>
        <dbReference type="ARBA" id="ARBA00022741"/>
    </source>
</evidence>
<dbReference type="InterPro" id="IPR036651">
    <property type="entry name" value="Gln_synt_N_sf"/>
</dbReference>